<comment type="function">
    <text evidence="5">A flexible structure which links the flagellar filament to the drive apparatus in the basal body.</text>
</comment>
<keyword evidence="11" id="KW-1185">Reference proteome</keyword>
<dbReference type="Proteomes" id="UP000605259">
    <property type="component" value="Unassembled WGS sequence"/>
</dbReference>
<evidence type="ECO:0000256" key="5">
    <source>
        <dbReference type="RuleBase" id="RU362116"/>
    </source>
</evidence>
<dbReference type="InterPro" id="IPR037925">
    <property type="entry name" value="FlgE/F/G-like"/>
</dbReference>
<gene>
    <name evidence="10" type="primary">flgE</name>
    <name evidence="10" type="ORF">GCM10007140_14600</name>
</gene>
<dbReference type="GO" id="GO:0009424">
    <property type="term" value="C:bacterial-type flagellum hook"/>
    <property type="evidence" value="ECO:0007669"/>
    <property type="project" value="TreeGrafter"/>
</dbReference>
<dbReference type="InterPro" id="IPR011491">
    <property type="entry name" value="FlgE_D2"/>
</dbReference>
<protein>
    <recommendedName>
        <fullName evidence="3 5">Flagellar hook protein FlgE</fullName>
    </recommendedName>
</protein>
<evidence type="ECO:0000256" key="1">
    <source>
        <dbReference type="ARBA" id="ARBA00004117"/>
    </source>
</evidence>
<dbReference type="AlphaFoldDB" id="A0A917APV4"/>
<keyword evidence="10" id="KW-0969">Cilium</keyword>
<dbReference type="InterPro" id="IPR037058">
    <property type="entry name" value="Falgellar_hook_FlgE_sf"/>
</dbReference>
<dbReference type="GO" id="GO:0071978">
    <property type="term" value="P:bacterial-type flagellum-dependent swarming motility"/>
    <property type="evidence" value="ECO:0007669"/>
    <property type="project" value="TreeGrafter"/>
</dbReference>
<keyword evidence="10" id="KW-0966">Cell projection</keyword>
<evidence type="ECO:0000313" key="10">
    <source>
        <dbReference type="EMBL" id="GGE65510.1"/>
    </source>
</evidence>
<accession>A0A917APV4</accession>
<comment type="subcellular location">
    <subcellularLocation>
        <location evidence="1 5">Bacterial flagellum basal body</location>
    </subcellularLocation>
</comment>
<proteinExistence type="inferred from homology"/>
<evidence type="ECO:0000259" key="8">
    <source>
        <dbReference type="Pfam" id="PF07559"/>
    </source>
</evidence>
<dbReference type="InterPro" id="IPR001444">
    <property type="entry name" value="Flag_bb_rod_N"/>
</dbReference>
<dbReference type="GO" id="GO:0005829">
    <property type="term" value="C:cytosol"/>
    <property type="evidence" value="ECO:0007669"/>
    <property type="project" value="TreeGrafter"/>
</dbReference>
<dbReference type="Pfam" id="PF00460">
    <property type="entry name" value="Flg_bb_rod"/>
    <property type="match status" value="1"/>
</dbReference>
<dbReference type="NCBIfam" id="TIGR03506">
    <property type="entry name" value="FlgEFG_subfam"/>
    <property type="match status" value="1"/>
</dbReference>
<dbReference type="GO" id="GO:0009425">
    <property type="term" value="C:bacterial-type flagellum basal body"/>
    <property type="evidence" value="ECO:0007669"/>
    <property type="project" value="UniProtKB-SubCell"/>
</dbReference>
<comment type="caution">
    <text evidence="10">The sequence shown here is derived from an EMBL/GenBank/DDBJ whole genome shotgun (WGS) entry which is preliminary data.</text>
</comment>
<feature type="domain" description="Flagellar hook protein FlgE D2" evidence="8">
    <location>
        <begin position="173"/>
        <end position="287"/>
    </location>
</feature>
<dbReference type="InterPro" id="IPR053967">
    <property type="entry name" value="LlgE_F_G-like_D1"/>
</dbReference>
<keyword evidence="10" id="KW-0282">Flagellum</keyword>
<evidence type="ECO:0000259" key="6">
    <source>
        <dbReference type="Pfam" id="PF00460"/>
    </source>
</evidence>
<dbReference type="SUPFAM" id="SSF117143">
    <property type="entry name" value="Flagellar hook protein flgE"/>
    <property type="match status" value="1"/>
</dbReference>
<dbReference type="RefSeq" id="WP_188387710.1">
    <property type="nucleotide sequence ID" value="NZ_BMFK01000001.1"/>
</dbReference>
<dbReference type="Pfam" id="PF06429">
    <property type="entry name" value="Flg_bbr_C"/>
    <property type="match status" value="1"/>
</dbReference>
<dbReference type="Pfam" id="PF22692">
    <property type="entry name" value="LlgE_F_G_D1"/>
    <property type="match status" value="1"/>
</dbReference>
<dbReference type="PANTHER" id="PTHR30435:SF1">
    <property type="entry name" value="FLAGELLAR HOOK PROTEIN FLGE"/>
    <property type="match status" value="1"/>
</dbReference>
<feature type="domain" description="Flagellar basal-body/hook protein C-terminal" evidence="7">
    <location>
        <begin position="360"/>
        <end position="404"/>
    </location>
</feature>
<evidence type="ECO:0000313" key="11">
    <source>
        <dbReference type="Proteomes" id="UP000605259"/>
    </source>
</evidence>
<feature type="domain" description="Flagellar basal body rod protein N-terminal" evidence="6">
    <location>
        <begin position="5"/>
        <end position="35"/>
    </location>
</feature>
<name>A0A917APV4_9BACI</name>
<comment type="similarity">
    <text evidence="2 5">Belongs to the flagella basal body rod proteins family.</text>
</comment>
<dbReference type="Pfam" id="PF07559">
    <property type="entry name" value="FlgE_D2"/>
    <property type="match status" value="1"/>
</dbReference>
<evidence type="ECO:0000259" key="7">
    <source>
        <dbReference type="Pfam" id="PF06429"/>
    </source>
</evidence>
<dbReference type="Gene3D" id="2.60.98.20">
    <property type="entry name" value="Flagellar hook protein FlgE"/>
    <property type="match status" value="1"/>
</dbReference>
<sequence>MLRSMYSGIGGMKNFQTKLDVIGNNIANVNTYGFKKSRVTFKDIASQTLSGASGPTANLGGQNGMQVGLGATLASIDTIHTSASLQTTGRTQDLGIDGDGYFVVKNGNQSFYTRAGNFDFDYAGNLVTPGGYKVQGFPVVNGKVDTTQVGDIQLDRNEFMPPTATTFATFAGNLDAGAANGSTANLDFKVRDSLGNEHEMTMVATKNGDNAWSYNITRKGEATSLSSGTLNFDANGKLAPTSTVADLRIPGLNGANDIVIQAADLKFENVSQVAAPSKLNLKDKDGFAEGYLNGFTISPTGEVNATFTNGQLKVVSQIALANFSNPSGLMKSGNNLFTESNNSGLPNITLAGDGAGGIKAGSLEMSNVDLSEEFTEMIVSQRGFQANSRIITTSDQILEELVNLKR</sequence>
<dbReference type="EMBL" id="BMFK01000001">
    <property type="protein sequence ID" value="GGE65510.1"/>
    <property type="molecule type" value="Genomic_DNA"/>
</dbReference>
<feature type="domain" description="Flagellar hook protein FlgE/F/G-like D1" evidence="9">
    <location>
        <begin position="96"/>
        <end position="154"/>
    </location>
</feature>
<dbReference type="InterPro" id="IPR010930">
    <property type="entry name" value="Flg_bb/hook_C_dom"/>
</dbReference>
<organism evidence="10 11">
    <name type="scientific">Priestia taiwanensis</name>
    <dbReference type="NCBI Taxonomy" id="1347902"/>
    <lineage>
        <taxon>Bacteria</taxon>
        <taxon>Bacillati</taxon>
        <taxon>Bacillota</taxon>
        <taxon>Bacilli</taxon>
        <taxon>Bacillales</taxon>
        <taxon>Bacillaceae</taxon>
        <taxon>Priestia</taxon>
    </lineage>
</organism>
<dbReference type="PROSITE" id="PS00588">
    <property type="entry name" value="FLAGELLA_BB_ROD"/>
    <property type="match status" value="1"/>
</dbReference>
<reference evidence="10" key="1">
    <citation type="journal article" date="2014" name="Int. J. Syst. Evol. Microbiol.">
        <title>Complete genome sequence of Corynebacterium casei LMG S-19264T (=DSM 44701T), isolated from a smear-ripened cheese.</title>
        <authorList>
            <consortium name="US DOE Joint Genome Institute (JGI-PGF)"/>
            <person name="Walter F."/>
            <person name="Albersmeier A."/>
            <person name="Kalinowski J."/>
            <person name="Ruckert C."/>
        </authorList>
    </citation>
    <scope>NUCLEOTIDE SEQUENCE</scope>
    <source>
        <strain evidence="10">CGMCC 1.12698</strain>
    </source>
</reference>
<evidence type="ECO:0000259" key="9">
    <source>
        <dbReference type="Pfam" id="PF22692"/>
    </source>
</evidence>
<evidence type="ECO:0000256" key="3">
    <source>
        <dbReference type="ARBA" id="ARBA00019015"/>
    </source>
</evidence>
<dbReference type="InterPro" id="IPR019776">
    <property type="entry name" value="Flagellar_basal_body_rod_CS"/>
</dbReference>
<keyword evidence="4 5" id="KW-0975">Bacterial flagellum</keyword>
<dbReference type="PANTHER" id="PTHR30435">
    <property type="entry name" value="FLAGELLAR PROTEIN"/>
    <property type="match status" value="1"/>
</dbReference>
<reference evidence="10" key="2">
    <citation type="submission" date="2020-09" db="EMBL/GenBank/DDBJ databases">
        <authorList>
            <person name="Sun Q."/>
            <person name="Zhou Y."/>
        </authorList>
    </citation>
    <scope>NUCLEOTIDE SEQUENCE</scope>
    <source>
        <strain evidence="10">CGMCC 1.12698</strain>
    </source>
</reference>
<evidence type="ECO:0000256" key="4">
    <source>
        <dbReference type="ARBA" id="ARBA00023143"/>
    </source>
</evidence>
<evidence type="ECO:0000256" key="2">
    <source>
        <dbReference type="ARBA" id="ARBA00009677"/>
    </source>
</evidence>
<dbReference type="InterPro" id="IPR020013">
    <property type="entry name" value="Flagellar_FlgE/F/G"/>
</dbReference>